<dbReference type="GO" id="GO:0005886">
    <property type="term" value="C:plasma membrane"/>
    <property type="evidence" value="ECO:0007669"/>
    <property type="project" value="TreeGrafter"/>
</dbReference>
<dbReference type="InterPro" id="IPR000276">
    <property type="entry name" value="GPCR_Rhodpsn"/>
</dbReference>
<evidence type="ECO:0000256" key="5">
    <source>
        <dbReference type="ARBA" id="ARBA00023040"/>
    </source>
</evidence>
<evidence type="ECO:0000256" key="9">
    <source>
        <dbReference type="SAM" id="MobiDB-lite"/>
    </source>
</evidence>
<dbReference type="EMBL" id="KK852611">
    <property type="protein sequence ID" value="KDR20270.1"/>
    <property type="molecule type" value="Genomic_DNA"/>
</dbReference>
<name>A0A067RIJ8_ZOONE</name>
<feature type="domain" description="G-protein coupled receptors family 1 profile" evidence="11">
    <location>
        <begin position="1"/>
        <end position="56"/>
    </location>
</feature>
<dbReference type="Proteomes" id="UP000027135">
    <property type="component" value="Unassembled WGS sequence"/>
</dbReference>
<organism evidence="12 13">
    <name type="scientific">Zootermopsis nevadensis</name>
    <name type="common">Dampwood termite</name>
    <dbReference type="NCBI Taxonomy" id="136037"/>
    <lineage>
        <taxon>Eukaryota</taxon>
        <taxon>Metazoa</taxon>
        <taxon>Ecdysozoa</taxon>
        <taxon>Arthropoda</taxon>
        <taxon>Hexapoda</taxon>
        <taxon>Insecta</taxon>
        <taxon>Pterygota</taxon>
        <taxon>Neoptera</taxon>
        <taxon>Polyneoptera</taxon>
        <taxon>Dictyoptera</taxon>
        <taxon>Blattodea</taxon>
        <taxon>Blattoidea</taxon>
        <taxon>Termitoidae</taxon>
        <taxon>Termopsidae</taxon>
        <taxon>Zootermopsis</taxon>
    </lineage>
</organism>
<dbReference type="STRING" id="136037.A0A067RIJ8"/>
<keyword evidence="5" id="KW-0297">G-protein coupled receptor</keyword>
<dbReference type="Pfam" id="PF00001">
    <property type="entry name" value="7tm_1"/>
    <property type="match status" value="1"/>
</dbReference>
<dbReference type="eggNOG" id="KOG3656">
    <property type="taxonomic scope" value="Eukaryota"/>
</dbReference>
<reference evidence="12 13" key="1">
    <citation type="journal article" date="2014" name="Nat. Commun.">
        <title>Molecular traces of alternative social organization in a termite genome.</title>
        <authorList>
            <person name="Terrapon N."/>
            <person name="Li C."/>
            <person name="Robertson H.M."/>
            <person name="Ji L."/>
            <person name="Meng X."/>
            <person name="Booth W."/>
            <person name="Chen Z."/>
            <person name="Childers C.P."/>
            <person name="Glastad K.M."/>
            <person name="Gokhale K."/>
            <person name="Gowin J."/>
            <person name="Gronenberg W."/>
            <person name="Hermansen R.A."/>
            <person name="Hu H."/>
            <person name="Hunt B.G."/>
            <person name="Huylmans A.K."/>
            <person name="Khalil S.M."/>
            <person name="Mitchell R.D."/>
            <person name="Munoz-Torres M.C."/>
            <person name="Mustard J.A."/>
            <person name="Pan H."/>
            <person name="Reese J.T."/>
            <person name="Scharf M.E."/>
            <person name="Sun F."/>
            <person name="Vogel H."/>
            <person name="Xiao J."/>
            <person name="Yang W."/>
            <person name="Yang Z."/>
            <person name="Yang Z."/>
            <person name="Zhou J."/>
            <person name="Zhu J."/>
            <person name="Brent C.S."/>
            <person name="Elsik C.G."/>
            <person name="Goodisman M.A."/>
            <person name="Liberles D.A."/>
            <person name="Roe R.M."/>
            <person name="Vargo E.L."/>
            <person name="Vilcinskas A."/>
            <person name="Wang J."/>
            <person name="Bornberg-Bauer E."/>
            <person name="Korb J."/>
            <person name="Zhang G."/>
            <person name="Liebig J."/>
        </authorList>
    </citation>
    <scope>NUCLEOTIDE SEQUENCE [LARGE SCALE GENOMIC DNA]</scope>
    <source>
        <tissue evidence="12">Whole organism</tissue>
    </source>
</reference>
<feature type="compositionally biased region" description="Polar residues" evidence="9">
    <location>
        <begin position="108"/>
        <end position="128"/>
    </location>
</feature>
<sequence>MLVAVVIMFAVCYFPVHLLSIIRYAMNIPTSDAMVAVAMLSHWLCYANSAVNPVIYNFMSGKFRREFKRTFLQCRCLYQTTTSSPQSGHFNNRVSTACEYPMTASAAHGSTSVRSGSFLPSSAGSNSRRQGRSYLANNNETSSSRF</sequence>
<dbReference type="PANTHER" id="PTHR45695">
    <property type="entry name" value="LEUCOKININ RECEPTOR-RELATED"/>
    <property type="match status" value="1"/>
</dbReference>
<keyword evidence="6 10" id="KW-0472">Membrane</keyword>
<dbReference type="InterPro" id="IPR017452">
    <property type="entry name" value="GPCR_Rhodpsn_7TM"/>
</dbReference>
<comment type="subcellular location">
    <subcellularLocation>
        <location evidence="1">Membrane</location>
        <topology evidence="1">Multi-pass membrane protein</topology>
    </subcellularLocation>
</comment>
<keyword evidence="8" id="KW-0807">Transducer</keyword>
<evidence type="ECO:0000313" key="13">
    <source>
        <dbReference type="Proteomes" id="UP000027135"/>
    </source>
</evidence>
<gene>
    <name evidence="12" type="ORF">L798_05055</name>
</gene>
<dbReference type="GO" id="GO:0004930">
    <property type="term" value="F:G protein-coupled receptor activity"/>
    <property type="evidence" value="ECO:0007669"/>
    <property type="project" value="UniProtKB-KW"/>
</dbReference>
<dbReference type="SUPFAM" id="SSF81321">
    <property type="entry name" value="Family A G protein-coupled receptor-like"/>
    <property type="match status" value="1"/>
</dbReference>
<evidence type="ECO:0000256" key="7">
    <source>
        <dbReference type="ARBA" id="ARBA00023170"/>
    </source>
</evidence>
<evidence type="ECO:0000256" key="8">
    <source>
        <dbReference type="ARBA" id="ARBA00023224"/>
    </source>
</evidence>
<feature type="region of interest" description="Disordered" evidence="9">
    <location>
        <begin position="108"/>
        <end position="146"/>
    </location>
</feature>
<keyword evidence="4 10" id="KW-1133">Transmembrane helix</keyword>
<dbReference type="PANTHER" id="PTHR45695:SF15">
    <property type="entry name" value="OPSIN RH2"/>
    <property type="match status" value="1"/>
</dbReference>
<feature type="compositionally biased region" description="Polar residues" evidence="9">
    <location>
        <begin position="135"/>
        <end position="146"/>
    </location>
</feature>
<proteinExistence type="inferred from homology"/>
<dbReference type="AlphaFoldDB" id="A0A067RIJ8"/>
<evidence type="ECO:0000259" key="11">
    <source>
        <dbReference type="PROSITE" id="PS50262"/>
    </source>
</evidence>
<dbReference type="InParanoid" id="A0A067RIJ8"/>
<evidence type="ECO:0000256" key="10">
    <source>
        <dbReference type="SAM" id="Phobius"/>
    </source>
</evidence>
<keyword evidence="7 12" id="KW-0675">Receptor</keyword>
<keyword evidence="13" id="KW-1185">Reference proteome</keyword>
<evidence type="ECO:0000256" key="2">
    <source>
        <dbReference type="ARBA" id="ARBA00010663"/>
    </source>
</evidence>
<evidence type="ECO:0000256" key="1">
    <source>
        <dbReference type="ARBA" id="ARBA00004141"/>
    </source>
</evidence>
<protein>
    <submittedName>
        <fullName evidence="12">Orexin receptor type 2</fullName>
    </submittedName>
</protein>
<dbReference type="Gene3D" id="1.20.1070.10">
    <property type="entry name" value="Rhodopsin 7-helix transmembrane proteins"/>
    <property type="match status" value="1"/>
</dbReference>
<feature type="transmembrane region" description="Helical" evidence="10">
    <location>
        <begin position="34"/>
        <end position="59"/>
    </location>
</feature>
<evidence type="ECO:0000256" key="6">
    <source>
        <dbReference type="ARBA" id="ARBA00023136"/>
    </source>
</evidence>
<accession>A0A067RIJ8</accession>
<evidence type="ECO:0000256" key="4">
    <source>
        <dbReference type="ARBA" id="ARBA00022989"/>
    </source>
</evidence>
<keyword evidence="3 10" id="KW-0812">Transmembrane</keyword>
<evidence type="ECO:0000256" key="3">
    <source>
        <dbReference type="ARBA" id="ARBA00022692"/>
    </source>
</evidence>
<dbReference type="PROSITE" id="PS50262">
    <property type="entry name" value="G_PROTEIN_RECEP_F1_2"/>
    <property type="match status" value="1"/>
</dbReference>
<evidence type="ECO:0000313" key="12">
    <source>
        <dbReference type="EMBL" id="KDR20270.1"/>
    </source>
</evidence>
<comment type="similarity">
    <text evidence="2">Belongs to the G-protein coupled receptor 1 family.</text>
</comment>
<dbReference type="OMA" id="RYAMNIP"/>